<keyword evidence="2" id="KW-1133">Transmembrane helix</keyword>
<evidence type="ECO:0000313" key="4">
    <source>
        <dbReference type="Proteomes" id="UP001245285"/>
    </source>
</evidence>
<feature type="region of interest" description="Disordered" evidence="1">
    <location>
        <begin position="1"/>
        <end position="35"/>
    </location>
</feature>
<reference evidence="3 4" key="1">
    <citation type="submission" date="2023-09" db="EMBL/GenBank/DDBJ databases">
        <authorList>
            <person name="Rey-Velasco X."/>
        </authorList>
    </citation>
    <scope>NUCLEOTIDE SEQUENCE [LARGE SCALE GENOMIC DNA]</scope>
    <source>
        <strain evidence="3 4">F260</strain>
    </source>
</reference>
<comment type="caution">
    <text evidence="3">The sequence shown here is derived from an EMBL/GenBank/DDBJ whole genome shotgun (WGS) entry which is preliminary data.</text>
</comment>
<gene>
    <name evidence="3" type="ORF">RM545_11320</name>
</gene>
<dbReference type="EMBL" id="JAVRHO010000015">
    <property type="protein sequence ID" value="MDT0647279.1"/>
    <property type="molecule type" value="Genomic_DNA"/>
</dbReference>
<name>A0ABU3CLR2_9FLAO</name>
<proteinExistence type="predicted"/>
<evidence type="ECO:0008006" key="5">
    <source>
        <dbReference type="Google" id="ProtNLM"/>
    </source>
</evidence>
<evidence type="ECO:0000256" key="1">
    <source>
        <dbReference type="SAM" id="MobiDB-lite"/>
    </source>
</evidence>
<dbReference type="RefSeq" id="WP_311495391.1">
    <property type="nucleotide sequence ID" value="NZ_JAVRHO010000015.1"/>
</dbReference>
<protein>
    <recommendedName>
        <fullName evidence="5">Riboflavin synthase subunit beta</fullName>
    </recommendedName>
</protein>
<feature type="transmembrane region" description="Helical" evidence="2">
    <location>
        <begin position="68"/>
        <end position="87"/>
    </location>
</feature>
<sequence>MGFGGSSSGANVIMKNNRRSRKSKTEKFQKTTGSKIGGIGFDQKISEADLEKIRNGLKTSNKKRQLKILAATAISLLLFGFIFFYFMF</sequence>
<accession>A0ABU3CLR2</accession>
<keyword evidence="2" id="KW-0472">Membrane</keyword>
<keyword evidence="2" id="KW-0812">Transmembrane</keyword>
<evidence type="ECO:0000313" key="3">
    <source>
        <dbReference type="EMBL" id="MDT0647279.1"/>
    </source>
</evidence>
<dbReference type="Proteomes" id="UP001245285">
    <property type="component" value="Unassembled WGS sequence"/>
</dbReference>
<keyword evidence="4" id="KW-1185">Reference proteome</keyword>
<organism evidence="3 4">
    <name type="scientific">Autumnicola lenta</name>
    <dbReference type="NCBI Taxonomy" id="3075593"/>
    <lineage>
        <taxon>Bacteria</taxon>
        <taxon>Pseudomonadati</taxon>
        <taxon>Bacteroidota</taxon>
        <taxon>Flavobacteriia</taxon>
        <taxon>Flavobacteriales</taxon>
        <taxon>Flavobacteriaceae</taxon>
        <taxon>Autumnicola</taxon>
    </lineage>
</organism>
<evidence type="ECO:0000256" key="2">
    <source>
        <dbReference type="SAM" id="Phobius"/>
    </source>
</evidence>